<feature type="chain" id="PRO_5044854900" description="Immunoglobulin V-set domain-containing protein" evidence="4">
    <location>
        <begin position="23"/>
        <end position="130"/>
    </location>
</feature>
<feature type="domain" description="Immunoglobulin V-set" evidence="5">
    <location>
        <begin position="31"/>
        <end position="127"/>
    </location>
</feature>
<keyword evidence="7" id="KW-1185">Reference proteome</keyword>
<keyword evidence="4" id="KW-0732">Signal</keyword>
<dbReference type="PANTHER" id="PTHR11860">
    <property type="entry name" value="POLYMERIC-IMMUNOGLOBULIN RECEPTOR"/>
    <property type="match status" value="1"/>
</dbReference>
<dbReference type="InterPro" id="IPR013106">
    <property type="entry name" value="Ig_V-set"/>
</dbReference>
<accession>A0ABD0MMS2</accession>
<comment type="subcellular location">
    <subcellularLocation>
        <location evidence="1">Membrane</location>
    </subcellularLocation>
</comment>
<comment type="caution">
    <text evidence="6">The sequence shown here is derived from an EMBL/GenBank/DDBJ whole genome shotgun (WGS) entry which is preliminary data.</text>
</comment>
<dbReference type="Pfam" id="PF07686">
    <property type="entry name" value="V-set"/>
    <property type="match status" value="1"/>
</dbReference>
<dbReference type="CDD" id="cd05716">
    <property type="entry name" value="IgV_pIgR_like"/>
    <property type="match status" value="1"/>
</dbReference>
<dbReference type="EMBL" id="JAMKFB020000247">
    <property type="protein sequence ID" value="KAL0151397.1"/>
    <property type="molecule type" value="Genomic_DNA"/>
</dbReference>
<evidence type="ECO:0000256" key="1">
    <source>
        <dbReference type="ARBA" id="ARBA00004370"/>
    </source>
</evidence>
<evidence type="ECO:0000256" key="4">
    <source>
        <dbReference type="SAM" id="SignalP"/>
    </source>
</evidence>
<dbReference type="PANTHER" id="PTHR11860:SF118">
    <property type="entry name" value="CMRF35-LIKE MOLECULE 3-RELATED"/>
    <property type="match status" value="1"/>
</dbReference>
<dbReference type="Gene3D" id="2.60.40.10">
    <property type="entry name" value="Immunoglobulins"/>
    <property type="match status" value="1"/>
</dbReference>
<dbReference type="InterPro" id="IPR036179">
    <property type="entry name" value="Ig-like_dom_sf"/>
</dbReference>
<dbReference type="SUPFAM" id="SSF48726">
    <property type="entry name" value="Immunoglobulin"/>
    <property type="match status" value="1"/>
</dbReference>
<evidence type="ECO:0000256" key="3">
    <source>
        <dbReference type="ARBA" id="ARBA00023136"/>
    </source>
</evidence>
<keyword evidence="3" id="KW-0472">Membrane</keyword>
<gene>
    <name evidence="6" type="ORF">M9458_053306</name>
</gene>
<evidence type="ECO:0000256" key="2">
    <source>
        <dbReference type="ARBA" id="ARBA00022692"/>
    </source>
</evidence>
<dbReference type="GO" id="GO:0016020">
    <property type="term" value="C:membrane"/>
    <property type="evidence" value="ECO:0007669"/>
    <property type="project" value="UniProtKB-SubCell"/>
</dbReference>
<name>A0ABD0MMS2_CIRMR</name>
<dbReference type="InterPro" id="IPR013783">
    <property type="entry name" value="Ig-like_fold"/>
</dbReference>
<organism evidence="6 7">
    <name type="scientific">Cirrhinus mrigala</name>
    <name type="common">Mrigala</name>
    <dbReference type="NCBI Taxonomy" id="683832"/>
    <lineage>
        <taxon>Eukaryota</taxon>
        <taxon>Metazoa</taxon>
        <taxon>Chordata</taxon>
        <taxon>Craniata</taxon>
        <taxon>Vertebrata</taxon>
        <taxon>Euteleostomi</taxon>
        <taxon>Actinopterygii</taxon>
        <taxon>Neopterygii</taxon>
        <taxon>Teleostei</taxon>
        <taxon>Ostariophysi</taxon>
        <taxon>Cypriniformes</taxon>
        <taxon>Cyprinidae</taxon>
        <taxon>Labeoninae</taxon>
        <taxon>Labeonini</taxon>
        <taxon>Cirrhinus</taxon>
    </lineage>
</organism>
<evidence type="ECO:0000313" key="6">
    <source>
        <dbReference type="EMBL" id="KAL0151397.1"/>
    </source>
</evidence>
<keyword evidence="2" id="KW-0812">Transmembrane</keyword>
<protein>
    <recommendedName>
        <fullName evidence="5">Immunoglobulin V-set domain-containing protein</fullName>
    </recommendedName>
</protein>
<feature type="signal peptide" evidence="4">
    <location>
        <begin position="1"/>
        <end position="22"/>
    </location>
</feature>
<sequence length="130" mass="15091">MILLSDDKLIIFNLLLLMSVLACEMKDILTFTAHERGKVEIRCPYESKYEKYKKYLCRGKCLRLFKDKAVESGSAPQDKRFSLTDNKTAHIFTITINHLRTEDQGKYWCGIETGPGNLDDFTQIHLEIKQ</sequence>
<feature type="non-terminal residue" evidence="6">
    <location>
        <position position="130"/>
    </location>
</feature>
<evidence type="ECO:0000313" key="7">
    <source>
        <dbReference type="Proteomes" id="UP001529510"/>
    </source>
</evidence>
<dbReference type="Proteomes" id="UP001529510">
    <property type="component" value="Unassembled WGS sequence"/>
</dbReference>
<proteinExistence type="predicted"/>
<evidence type="ECO:0000259" key="5">
    <source>
        <dbReference type="Pfam" id="PF07686"/>
    </source>
</evidence>
<dbReference type="AlphaFoldDB" id="A0ABD0MMS2"/>
<dbReference type="InterPro" id="IPR050671">
    <property type="entry name" value="CD300_family_receptors"/>
</dbReference>
<reference evidence="6 7" key="1">
    <citation type="submission" date="2024-05" db="EMBL/GenBank/DDBJ databases">
        <title>Genome sequencing and assembly of Indian major carp, Cirrhinus mrigala (Hamilton, 1822).</title>
        <authorList>
            <person name="Mohindra V."/>
            <person name="Chowdhury L.M."/>
            <person name="Lal K."/>
            <person name="Jena J.K."/>
        </authorList>
    </citation>
    <scope>NUCLEOTIDE SEQUENCE [LARGE SCALE GENOMIC DNA]</scope>
    <source>
        <strain evidence="6">CM1030</strain>
        <tissue evidence="6">Blood</tissue>
    </source>
</reference>